<evidence type="ECO:0000256" key="5">
    <source>
        <dbReference type="ARBA" id="ARBA00023136"/>
    </source>
</evidence>
<sequence length="328" mass="34702">MNARKLLSEARAFCVAVRDAAYGWIDDRCPTMAASVAFYTAFSLAPTLIIVIAVAGAFFGEDAVRGQLFAQIQGIVGAEGAAAIQAMVANAWTARGTALIPIVSILVTAIGATATFAELNSALNTIWRYQGPPDQPVWKGLVRVRLISFALVVGVAFLLIALLVVDAALAFIGEYLLSSGSTTAILLDWSRRLVSLALLGSAFAVLLKVLPSARVRWRDIALGAITAAILFAGGKRLFGLYLSTAGTANTFGAAGALAVVLMWLFYSAAVFLFGAELTAIWARRREALRREAAGLPPAAAPKTHTPNELPRRSEEEAADGQPPQRTKS</sequence>
<dbReference type="RefSeq" id="WP_148813483.1">
    <property type="nucleotide sequence ID" value="NZ_CP043046.1"/>
</dbReference>
<feature type="transmembrane region" description="Helical" evidence="7">
    <location>
        <begin position="222"/>
        <end position="242"/>
    </location>
</feature>
<dbReference type="PANTHER" id="PTHR30213:SF1">
    <property type="entry name" value="INNER MEMBRANE PROTEIN YHJD"/>
    <property type="match status" value="1"/>
</dbReference>
<accession>A0A5C0ASR8</accession>
<dbReference type="PIRSF" id="PIRSF035875">
    <property type="entry name" value="RNase_BN"/>
    <property type="match status" value="1"/>
</dbReference>
<evidence type="ECO:0000313" key="8">
    <source>
        <dbReference type="EMBL" id="QEI05329.1"/>
    </source>
</evidence>
<dbReference type="GO" id="GO:0005886">
    <property type="term" value="C:plasma membrane"/>
    <property type="evidence" value="ECO:0007669"/>
    <property type="project" value="UniProtKB-SubCell"/>
</dbReference>
<dbReference type="Pfam" id="PF03631">
    <property type="entry name" value="Virul_fac_BrkB"/>
    <property type="match status" value="1"/>
</dbReference>
<keyword evidence="3 7" id="KW-0812">Transmembrane</keyword>
<dbReference type="NCBIfam" id="TIGR00765">
    <property type="entry name" value="yihY_not_rbn"/>
    <property type="match status" value="1"/>
</dbReference>
<dbReference type="InterPro" id="IPR017039">
    <property type="entry name" value="Virul_fac_BrkB"/>
</dbReference>
<feature type="region of interest" description="Disordered" evidence="6">
    <location>
        <begin position="292"/>
        <end position="328"/>
    </location>
</feature>
<keyword evidence="5 7" id="KW-0472">Membrane</keyword>
<evidence type="ECO:0000313" key="9">
    <source>
        <dbReference type="Proteomes" id="UP000325161"/>
    </source>
</evidence>
<feature type="transmembrane region" description="Helical" evidence="7">
    <location>
        <begin position="193"/>
        <end position="210"/>
    </location>
</feature>
<evidence type="ECO:0000256" key="1">
    <source>
        <dbReference type="ARBA" id="ARBA00004651"/>
    </source>
</evidence>
<gene>
    <name evidence="8" type="ORF">FXN63_05340</name>
</gene>
<feature type="transmembrane region" description="Helical" evidence="7">
    <location>
        <begin position="98"/>
        <end position="119"/>
    </location>
</feature>
<feature type="transmembrane region" description="Helical" evidence="7">
    <location>
        <begin position="146"/>
        <end position="173"/>
    </location>
</feature>
<evidence type="ECO:0000256" key="4">
    <source>
        <dbReference type="ARBA" id="ARBA00022989"/>
    </source>
</evidence>
<dbReference type="AlphaFoldDB" id="A0A5C0ASR8"/>
<feature type="transmembrane region" description="Helical" evidence="7">
    <location>
        <begin position="36"/>
        <end position="60"/>
    </location>
</feature>
<dbReference type="PANTHER" id="PTHR30213">
    <property type="entry name" value="INNER MEMBRANE PROTEIN YHJD"/>
    <property type="match status" value="1"/>
</dbReference>
<keyword evidence="9" id="KW-1185">Reference proteome</keyword>
<evidence type="ECO:0000256" key="2">
    <source>
        <dbReference type="ARBA" id="ARBA00022475"/>
    </source>
</evidence>
<dbReference type="EMBL" id="CP043046">
    <property type="protein sequence ID" value="QEI05329.1"/>
    <property type="molecule type" value="Genomic_DNA"/>
</dbReference>
<name>A0A5C0ASR8_9BURK</name>
<proteinExistence type="predicted"/>
<dbReference type="OrthoDB" id="9797028at2"/>
<organism evidence="8 9">
    <name type="scientific">Pigmentiphaga aceris</name>
    <dbReference type="NCBI Taxonomy" id="1940612"/>
    <lineage>
        <taxon>Bacteria</taxon>
        <taxon>Pseudomonadati</taxon>
        <taxon>Pseudomonadota</taxon>
        <taxon>Betaproteobacteria</taxon>
        <taxon>Burkholderiales</taxon>
        <taxon>Alcaligenaceae</taxon>
        <taxon>Pigmentiphaga</taxon>
    </lineage>
</organism>
<protein>
    <submittedName>
        <fullName evidence="8">YihY/virulence factor BrkB family protein</fullName>
    </submittedName>
</protein>
<evidence type="ECO:0000256" key="3">
    <source>
        <dbReference type="ARBA" id="ARBA00022692"/>
    </source>
</evidence>
<reference evidence="8 9" key="1">
    <citation type="submission" date="2019-08" db="EMBL/GenBank/DDBJ databases">
        <title>Amphibian skin-associated Pigmentiphaga: genome sequence and occurrence across geography and hosts.</title>
        <authorList>
            <person name="Bletz M.C."/>
            <person name="Bunk B."/>
            <person name="Sproeer C."/>
            <person name="Biwer P."/>
            <person name="Reiter S."/>
            <person name="Rabemananjara F.C.E."/>
            <person name="Schulz S."/>
            <person name="Overmann J."/>
            <person name="Vences M."/>
        </authorList>
    </citation>
    <scope>NUCLEOTIDE SEQUENCE [LARGE SCALE GENOMIC DNA]</scope>
    <source>
        <strain evidence="8 9">Mada1488</strain>
    </source>
</reference>
<evidence type="ECO:0000256" key="7">
    <source>
        <dbReference type="SAM" id="Phobius"/>
    </source>
</evidence>
<keyword evidence="4 7" id="KW-1133">Transmembrane helix</keyword>
<keyword evidence="2" id="KW-1003">Cell membrane</keyword>
<dbReference type="KEGG" id="pacr:FXN63_05340"/>
<evidence type="ECO:0000256" key="6">
    <source>
        <dbReference type="SAM" id="MobiDB-lite"/>
    </source>
</evidence>
<dbReference type="Proteomes" id="UP000325161">
    <property type="component" value="Chromosome"/>
</dbReference>
<feature type="transmembrane region" description="Helical" evidence="7">
    <location>
        <begin position="254"/>
        <end position="282"/>
    </location>
</feature>
<comment type="subcellular location">
    <subcellularLocation>
        <location evidence="1">Cell membrane</location>
        <topology evidence="1">Multi-pass membrane protein</topology>
    </subcellularLocation>
</comment>